<reference evidence="1" key="2">
    <citation type="journal article" date="2015" name="Data Brief">
        <title>Shoot transcriptome of the giant reed, Arundo donax.</title>
        <authorList>
            <person name="Barrero R.A."/>
            <person name="Guerrero F.D."/>
            <person name="Moolhuijzen P."/>
            <person name="Goolsby J.A."/>
            <person name="Tidwell J."/>
            <person name="Bellgard S.E."/>
            <person name="Bellgard M.I."/>
        </authorList>
    </citation>
    <scope>NUCLEOTIDE SEQUENCE</scope>
    <source>
        <tissue evidence="1">Shoot tissue taken approximately 20 cm above the soil surface</tissue>
    </source>
</reference>
<accession>A0A0A8YS60</accession>
<evidence type="ECO:0000313" key="1">
    <source>
        <dbReference type="EMBL" id="JAD25222.1"/>
    </source>
</evidence>
<name>A0A0A8YS60_ARUDO</name>
<sequence length="52" mass="5689">MHPHLVIAGAEVELGEELGAVEFVEEFIHNWNGELVVDRARVQGPIVDAKAP</sequence>
<protein>
    <submittedName>
        <fullName evidence="1">Uncharacterized protein</fullName>
    </submittedName>
</protein>
<reference evidence="1" key="1">
    <citation type="submission" date="2014-09" db="EMBL/GenBank/DDBJ databases">
        <authorList>
            <person name="Magalhaes I.L.F."/>
            <person name="Oliveira U."/>
            <person name="Santos F.R."/>
            <person name="Vidigal T.H.D.A."/>
            <person name="Brescovit A.D."/>
            <person name="Santos A.J."/>
        </authorList>
    </citation>
    <scope>NUCLEOTIDE SEQUENCE</scope>
    <source>
        <tissue evidence="1">Shoot tissue taken approximately 20 cm above the soil surface</tissue>
    </source>
</reference>
<dbReference type="EMBL" id="GBRH01272673">
    <property type="protein sequence ID" value="JAD25222.1"/>
    <property type="molecule type" value="Transcribed_RNA"/>
</dbReference>
<proteinExistence type="predicted"/>
<dbReference type="AlphaFoldDB" id="A0A0A8YS60"/>
<organism evidence="1">
    <name type="scientific">Arundo donax</name>
    <name type="common">Giant reed</name>
    <name type="synonym">Donax arundinaceus</name>
    <dbReference type="NCBI Taxonomy" id="35708"/>
    <lineage>
        <taxon>Eukaryota</taxon>
        <taxon>Viridiplantae</taxon>
        <taxon>Streptophyta</taxon>
        <taxon>Embryophyta</taxon>
        <taxon>Tracheophyta</taxon>
        <taxon>Spermatophyta</taxon>
        <taxon>Magnoliopsida</taxon>
        <taxon>Liliopsida</taxon>
        <taxon>Poales</taxon>
        <taxon>Poaceae</taxon>
        <taxon>PACMAD clade</taxon>
        <taxon>Arundinoideae</taxon>
        <taxon>Arundineae</taxon>
        <taxon>Arundo</taxon>
    </lineage>
</organism>